<dbReference type="STRING" id="1763537.ULVI_15180"/>
<evidence type="ECO:0008006" key="4">
    <source>
        <dbReference type="Google" id="ProtNLM"/>
    </source>
</evidence>
<keyword evidence="1" id="KW-1133">Transmembrane helix</keyword>
<feature type="transmembrane region" description="Helical" evidence="1">
    <location>
        <begin position="145"/>
        <end position="167"/>
    </location>
</feature>
<feature type="transmembrane region" description="Helical" evidence="1">
    <location>
        <begin position="12"/>
        <end position="30"/>
    </location>
</feature>
<evidence type="ECO:0000256" key="1">
    <source>
        <dbReference type="SAM" id="Phobius"/>
    </source>
</evidence>
<feature type="transmembrane region" description="Helical" evidence="1">
    <location>
        <begin position="115"/>
        <end position="133"/>
    </location>
</feature>
<dbReference type="EMBL" id="LRXL01000053">
    <property type="protein sequence ID" value="OAB75816.1"/>
    <property type="molecule type" value="Genomic_DNA"/>
</dbReference>
<comment type="caution">
    <text evidence="2">The sequence shown here is derived from an EMBL/GenBank/DDBJ whole genome shotgun (WGS) entry which is preliminary data.</text>
</comment>
<accession>A0A167ERP8</accession>
<keyword evidence="3" id="KW-1185">Reference proteome</keyword>
<keyword evidence="1" id="KW-0472">Membrane</keyword>
<feature type="transmembrane region" description="Helical" evidence="1">
    <location>
        <begin position="205"/>
        <end position="224"/>
    </location>
</feature>
<gene>
    <name evidence="2" type="ORF">ULVI_15180</name>
</gene>
<feature type="transmembrane region" description="Helical" evidence="1">
    <location>
        <begin position="84"/>
        <end position="103"/>
    </location>
</feature>
<keyword evidence="1" id="KW-0812">Transmembrane</keyword>
<organism evidence="2 3">
    <name type="scientific">Cochleicola gelatinilyticus</name>
    <dbReference type="NCBI Taxonomy" id="1763537"/>
    <lineage>
        <taxon>Bacteria</taxon>
        <taxon>Pseudomonadati</taxon>
        <taxon>Bacteroidota</taxon>
        <taxon>Flavobacteriia</taxon>
        <taxon>Flavobacteriales</taxon>
        <taxon>Flavobacteriaceae</taxon>
        <taxon>Cochleicola</taxon>
    </lineage>
</organism>
<evidence type="ECO:0000313" key="3">
    <source>
        <dbReference type="Proteomes" id="UP000077013"/>
    </source>
</evidence>
<dbReference type="AlphaFoldDB" id="A0A167ERP8"/>
<dbReference type="OrthoDB" id="1439847at2"/>
<feature type="transmembrane region" description="Helical" evidence="1">
    <location>
        <begin position="179"/>
        <end position="199"/>
    </location>
</feature>
<dbReference type="RefSeq" id="WP_068593654.1">
    <property type="nucleotide sequence ID" value="NZ_LRXL01000053.1"/>
</dbReference>
<evidence type="ECO:0000313" key="2">
    <source>
        <dbReference type="EMBL" id="OAB75816.1"/>
    </source>
</evidence>
<protein>
    <recommendedName>
        <fullName evidence="4">YhhN-like protein</fullName>
    </recommendedName>
</protein>
<proteinExistence type="predicted"/>
<reference evidence="2 3" key="1">
    <citation type="submission" date="2016-02" db="EMBL/GenBank/DDBJ databases">
        <title>Ulvibacter sp. LPB0005, isolated from Thais luteostoma.</title>
        <authorList>
            <person name="Shin S.-K."/>
            <person name="Yi H."/>
        </authorList>
    </citation>
    <scope>NUCLEOTIDE SEQUENCE [LARGE SCALE GENOMIC DNA]</scope>
    <source>
        <strain evidence="2 3">LPB0005</strain>
    </source>
</reference>
<dbReference type="Proteomes" id="UP000077013">
    <property type="component" value="Unassembled WGS sequence"/>
</dbReference>
<name>A0A167ERP8_9FLAO</name>
<sequence>MMTKLPGPFLQLTVFCVIFILINIATVYAFDVQTNRLVRVITSLLLFIFFILNKGYVRGYLFVAFICLTLRDILMLAYEDPINKTFTFLLTIFAYTMLSYGNIKKLKFSRSTPLIILLALSLIGLNAFNVYYLSDVIKEGLDTSFQYILFFIQGGIIIVLGFVGFMYNERYEGKTPLIFLYMVLCFILADLCALAAYFFNIEITYFPERTLYILALVLLVNYMLNRNFQIAKGHEEKEKGLIL</sequence>